<dbReference type="Pfam" id="PF07282">
    <property type="entry name" value="Cas12f1-like_TNB"/>
    <property type="match status" value="1"/>
</dbReference>
<keyword evidence="12" id="KW-1185">Reference proteome</keyword>
<gene>
    <name evidence="11" type="ORF">A6K76_15240</name>
</gene>
<feature type="domain" description="Probable transposase IS891/IS1136/IS1341" evidence="8">
    <location>
        <begin position="193"/>
        <end position="296"/>
    </location>
</feature>
<comment type="caution">
    <text evidence="11">The sequence shown here is derived from an EMBL/GenBank/DDBJ whole genome shotgun (WGS) entry which is preliminary data.</text>
</comment>
<name>A0A1C0YEC2_9BACL</name>
<dbReference type="GO" id="GO:0003677">
    <property type="term" value="F:DNA binding"/>
    <property type="evidence" value="ECO:0007669"/>
    <property type="project" value="UniProtKB-KW"/>
</dbReference>
<dbReference type="PANTHER" id="PTHR30405">
    <property type="entry name" value="TRANSPOSASE"/>
    <property type="match status" value="1"/>
</dbReference>
<proteinExistence type="inferred from homology"/>
<dbReference type="GO" id="GO:0046872">
    <property type="term" value="F:metal ion binding"/>
    <property type="evidence" value="ECO:0007669"/>
    <property type="project" value="UniProtKB-KW"/>
</dbReference>
<organism evidence="11 12">
    <name type="scientific">Caryophanon latum</name>
    <dbReference type="NCBI Taxonomy" id="33977"/>
    <lineage>
        <taxon>Bacteria</taxon>
        <taxon>Bacillati</taxon>
        <taxon>Bacillota</taxon>
        <taxon>Bacilli</taxon>
        <taxon>Bacillales</taxon>
        <taxon>Caryophanaceae</taxon>
        <taxon>Caryophanon</taxon>
    </lineage>
</organism>
<evidence type="ECO:0000259" key="10">
    <source>
        <dbReference type="Pfam" id="PF12323"/>
    </source>
</evidence>
<keyword evidence="6" id="KW-0238">DNA-binding</keyword>
<sequence>MKLYGLKLRAFPTLYQEDLMKKFAGANRFAYNFYLAERKEVYDNTGETLSGARFKQSLNVLKDHELFKWMKDMDKFALETGIEQVEAAFKNFFEKQNGFPRFKSKHTSRQSYTTKFTNNNIQLDVEKRQVKLPKIGWVKVRFSKKQWAHMETDVFARHIKRATVSLQSNGTIHIALTIEETIALPPTVDWSAVEEQHVLGIDLGLSHFYIDSNGVKIENPRHLKKYIDRLKKEQRKLSRMVKGSANYRKQQKKLAKYHMRVANCRKDFLHQQSRKLINENQVIALENLNVKGMVKNKRLAQSILDVGWSTFVTFLTYKAEWANKKIVSVGRFFASSKTCHGCGEKETGLTLSDRIWVCGACGAEHDRDQNAAINIKQEGIRILRHT</sequence>
<dbReference type="GO" id="GO:0032196">
    <property type="term" value="P:transposition"/>
    <property type="evidence" value="ECO:0007669"/>
    <property type="project" value="UniProtKB-KW"/>
</dbReference>
<feature type="domain" description="Cas12f1-like TNB" evidence="9">
    <location>
        <begin position="308"/>
        <end position="375"/>
    </location>
</feature>
<evidence type="ECO:0000313" key="11">
    <source>
        <dbReference type="EMBL" id="OCS85501.1"/>
    </source>
</evidence>
<accession>A0A1C0YEC2</accession>
<dbReference type="Pfam" id="PF01385">
    <property type="entry name" value="OrfB_IS605"/>
    <property type="match status" value="1"/>
</dbReference>
<protein>
    <recommendedName>
        <fullName evidence="13">Transposase</fullName>
    </recommendedName>
</protein>
<dbReference type="Pfam" id="PF12323">
    <property type="entry name" value="HTH_OrfB_IS605"/>
    <property type="match status" value="1"/>
</dbReference>
<comment type="similarity">
    <text evidence="1">In the C-terminal section; belongs to the transposase 35 family.</text>
</comment>
<keyword evidence="5" id="KW-0862">Zinc</keyword>
<dbReference type="Proteomes" id="UP000093482">
    <property type="component" value="Unassembled WGS sequence"/>
</dbReference>
<evidence type="ECO:0000256" key="5">
    <source>
        <dbReference type="ARBA" id="ARBA00022833"/>
    </source>
</evidence>
<reference evidence="11 12" key="1">
    <citation type="submission" date="2016-07" db="EMBL/GenBank/DDBJ databases">
        <title>Caryophanon latum genome sequencing.</title>
        <authorList>
            <person name="Verma A."/>
            <person name="Pal Y."/>
            <person name="Krishnamurthi S."/>
        </authorList>
    </citation>
    <scope>NUCLEOTIDE SEQUENCE [LARGE SCALE GENOMIC DNA]</scope>
    <source>
        <strain evidence="11 12">DSM 14151</strain>
    </source>
</reference>
<evidence type="ECO:0000256" key="3">
    <source>
        <dbReference type="ARBA" id="ARBA00022578"/>
    </source>
</evidence>
<evidence type="ECO:0000259" key="8">
    <source>
        <dbReference type="Pfam" id="PF01385"/>
    </source>
</evidence>
<dbReference type="PANTHER" id="PTHR30405:SF25">
    <property type="entry name" value="RNA-GUIDED DNA ENDONUCLEASE INSQ-RELATED"/>
    <property type="match status" value="1"/>
</dbReference>
<dbReference type="AlphaFoldDB" id="A0A1C0YEC2"/>
<evidence type="ECO:0000256" key="1">
    <source>
        <dbReference type="ARBA" id="ARBA00008761"/>
    </source>
</evidence>
<keyword evidence="4" id="KW-0479">Metal-binding</keyword>
<dbReference type="InterPro" id="IPR051399">
    <property type="entry name" value="RNA-guided_DNA_endo/Transpos"/>
</dbReference>
<dbReference type="InterPro" id="IPR010095">
    <property type="entry name" value="Cas12f1-like_TNB"/>
</dbReference>
<feature type="domain" description="Transposase putative helix-turn-helix" evidence="10">
    <location>
        <begin position="3"/>
        <end position="46"/>
    </location>
</feature>
<dbReference type="NCBIfam" id="TIGR01766">
    <property type="entry name" value="IS200/IS605 family accessory protein TnpB-like domain"/>
    <property type="match status" value="1"/>
</dbReference>
<evidence type="ECO:0000256" key="7">
    <source>
        <dbReference type="ARBA" id="ARBA00023172"/>
    </source>
</evidence>
<evidence type="ECO:0000313" key="12">
    <source>
        <dbReference type="Proteomes" id="UP000093482"/>
    </source>
</evidence>
<evidence type="ECO:0000256" key="4">
    <source>
        <dbReference type="ARBA" id="ARBA00022723"/>
    </source>
</evidence>
<comment type="similarity">
    <text evidence="2">In the N-terminal section; belongs to the transposase 2 family.</text>
</comment>
<dbReference type="InterPro" id="IPR021027">
    <property type="entry name" value="Transposase_put_HTH"/>
</dbReference>
<keyword evidence="3" id="KW-0815">Transposition</keyword>
<dbReference type="GO" id="GO:0006310">
    <property type="term" value="P:DNA recombination"/>
    <property type="evidence" value="ECO:0007669"/>
    <property type="project" value="UniProtKB-KW"/>
</dbReference>
<evidence type="ECO:0008006" key="13">
    <source>
        <dbReference type="Google" id="ProtNLM"/>
    </source>
</evidence>
<evidence type="ECO:0000256" key="6">
    <source>
        <dbReference type="ARBA" id="ARBA00023125"/>
    </source>
</evidence>
<evidence type="ECO:0000259" key="9">
    <source>
        <dbReference type="Pfam" id="PF07282"/>
    </source>
</evidence>
<dbReference type="InterPro" id="IPR001959">
    <property type="entry name" value="Transposase"/>
</dbReference>
<dbReference type="NCBIfam" id="NF040570">
    <property type="entry name" value="guided_TnpB"/>
    <property type="match status" value="1"/>
</dbReference>
<keyword evidence="7" id="KW-0233">DNA recombination</keyword>
<dbReference type="EMBL" id="MATO01000066">
    <property type="protein sequence ID" value="OCS85501.1"/>
    <property type="molecule type" value="Genomic_DNA"/>
</dbReference>
<evidence type="ECO:0000256" key="2">
    <source>
        <dbReference type="ARBA" id="ARBA00011044"/>
    </source>
</evidence>